<feature type="non-terminal residue" evidence="1">
    <location>
        <position position="139"/>
    </location>
</feature>
<organism evidence="1 2">
    <name type="scientific">Nesidiocoris tenuis</name>
    <dbReference type="NCBI Taxonomy" id="355587"/>
    <lineage>
        <taxon>Eukaryota</taxon>
        <taxon>Metazoa</taxon>
        <taxon>Ecdysozoa</taxon>
        <taxon>Arthropoda</taxon>
        <taxon>Hexapoda</taxon>
        <taxon>Insecta</taxon>
        <taxon>Pterygota</taxon>
        <taxon>Neoptera</taxon>
        <taxon>Paraneoptera</taxon>
        <taxon>Hemiptera</taxon>
        <taxon>Heteroptera</taxon>
        <taxon>Panheteroptera</taxon>
        <taxon>Cimicomorpha</taxon>
        <taxon>Miridae</taxon>
        <taxon>Dicyphina</taxon>
        <taxon>Nesidiocoris</taxon>
    </lineage>
</organism>
<dbReference type="AlphaFoldDB" id="A0A6H5G3Q8"/>
<dbReference type="EMBL" id="CADCXU010004674">
    <property type="protein sequence ID" value="CAA9996549.1"/>
    <property type="molecule type" value="Genomic_DNA"/>
</dbReference>
<evidence type="ECO:0000313" key="2">
    <source>
        <dbReference type="Proteomes" id="UP000479000"/>
    </source>
</evidence>
<gene>
    <name evidence="1" type="ORF">NTEN_LOCUS3047</name>
</gene>
<keyword evidence="2" id="KW-1185">Reference proteome</keyword>
<protein>
    <submittedName>
        <fullName evidence="1">Uncharacterized protein</fullName>
    </submittedName>
</protein>
<evidence type="ECO:0000313" key="1">
    <source>
        <dbReference type="EMBL" id="CAA9996549.1"/>
    </source>
</evidence>
<dbReference type="Proteomes" id="UP000479000">
    <property type="component" value="Unassembled WGS sequence"/>
</dbReference>
<sequence length="139" mass="16575">MERRLVSLLVFLHIQPQFLQWRRHHRCIRLDILRQGYPALRIQLSTLRNQVPILNNRVYTLNNREAILHSQVYTLSNRAPILNKHMAFTRSNQGCIRMGLILHRKTWPNGYFAHNYGQLSQRILRSNPINSFLPICEEH</sequence>
<feature type="non-terminal residue" evidence="1">
    <location>
        <position position="1"/>
    </location>
</feature>
<accession>A0A6H5G3Q8</accession>
<name>A0A6H5G3Q8_9HEMI</name>
<reference evidence="1 2" key="1">
    <citation type="submission" date="2020-02" db="EMBL/GenBank/DDBJ databases">
        <authorList>
            <person name="Ferguson B K."/>
        </authorList>
    </citation>
    <scope>NUCLEOTIDE SEQUENCE [LARGE SCALE GENOMIC DNA]</scope>
</reference>
<proteinExistence type="predicted"/>